<dbReference type="EnsemblMetazoa" id="G6542.8">
    <property type="protein sequence ID" value="G6542.8:cds"/>
    <property type="gene ID" value="G6542"/>
</dbReference>
<dbReference type="EnsemblMetazoa" id="G6542.6">
    <property type="protein sequence ID" value="G6542.6:cds"/>
    <property type="gene ID" value="G6542"/>
</dbReference>
<evidence type="ECO:0000313" key="7">
    <source>
        <dbReference type="Proteomes" id="UP000005408"/>
    </source>
</evidence>
<dbReference type="AlphaFoldDB" id="A0A8W8NE98"/>
<dbReference type="EnsemblMetazoa" id="G6542.5">
    <property type="protein sequence ID" value="G6542.5:cds"/>
    <property type="gene ID" value="G6542"/>
</dbReference>
<evidence type="ECO:0000256" key="1">
    <source>
        <dbReference type="ARBA" id="ARBA00004141"/>
    </source>
</evidence>
<evidence type="ECO:0000256" key="2">
    <source>
        <dbReference type="ARBA" id="ARBA00022692"/>
    </source>
</evidence>
<keyword evidence="2 5" id="KW-0812">Transmembrane</keyword>
<accession>A0A8W8NE98</accession>
<dbReference type="PANTHER" id="PTHR21284">
    <property type="entry name" value="EG:80H7.2 PROTEIN"/>
    <property type="match status" value="1"/>
</dbReference>
<dbReference type="InterPro" id="IPR004031">
    <property type="entry name" value="PMP22/EMP/MP20/Claudin"/>
</dbReference>
<dbReference type="PANTHER" id="PTHR21284:SF12">
    <property type="entry name" value="EG:80H7.2 PROTEIN"/>
    <property type="match status" value="1"/>
</dbReference>
<dbReference type="EnsemblMetazoa" id="G6542.10">
    <property type="protein sequence ID" value="G6542.10:cds"/>
    <property type="gene ID" value="G6542"/>
</dbReference>
<dbReference type="Pfam" id="PF00822">
    <property type="entry name" value="PMP22_Claudin"/>
    <property type="match status" value="1"/>
</dbReference>
<evidence type="ECO:0000313" key="6">
    <source>
        <dbReference type="EnsemblMetazoa" id="G6542.3:cds"/>
    </source>
</evidence>
<feature type="transmembrane region" description="Helical" evidence="5">
    <location>
        <begin position="173"/>
        <end position="194"/>
    </location>
</feature>
<protein>
    <submittedName>
        <fullName evidence="6">Uncharacterized protein</fullName>
    </submittedName>
</protein>
<feature type="transmembrane region" description="Helical" evidence="5">
    <location>
        <begin position="129"/>
        <end position="153"/>
    </location>
</feature>
<organism evidence="6 7">
    <name type="scientific">Magallana gigas</name>
    <name type="common">Pacific oyster</name>
    <name type="synonym">Crassostrea gigas</name>
    <dbReference type="NCBI Taxonomy" id="29159"/>
    <lineage>
        <taxon>Eukaryota</taxon>
        <taxon>Metazoa</taxon>
        <taxon>Spiralia</taxon>
        <taxon>Lophotrochozoa</taxon>
        <taxon>Mollusca</taxon>
        <taxon>Bivalvia</taxon>
        <taxon>Autobranchia</taxon>
        <taxon>Pteriomorphia</taxon>
        <taxon>Ostreida</taxon>
        <taxon>Ostreoidea</taxon>
        <taxon>Ostreidae</taxon>
        <taxon>Magallana</taxon>
    </lineage>
</organism>
<dbReference type="EnsemblMetazoa" id="G6542.3">
    <property type="protein sequence ID" value="G6542.3:cds"/>
    <property type="gene ID" value="G6542"/>
</dbReference>
<evidence type="ECO:0000256" key="3">
    <source>
        <dbReference type="ARBA" id="ARBA00022989"/>
    </source>
</evidence>
<dbReference type="EnsemblMetazoa" id="G6542.7">
    <property type="protein sequence ID" value="G6542.7:cds"/>
    <property type="gene ID" value="G6542"/>
</dbReference>
<comment type="subcellular location">
    <subcellularLocation>
        <location evidence="1">Membrane</location>
        <topology evidence="1">Multi-pass membrane protein</topology>
    </subcellularLocation>
</comment>
<dbReference type="EnsemblMetazoa" id="G6542.4">
    <property type="protein sequence ID" value="G6542.4:cds"/>
    <property type="gene ID" value="G6542"/>
</dbReference>
<name>A0A8W8NE98_MAGGI</name>
<keyword evidence="7" id="KW-1185">Reference proteome</keyword>
<keyword evidence="4 5" id="KW-0472">Membrane</keyword>
<evidence type="ECO:0000256" key="4">
    <source>
        <dbReference type="ARBA" id="ARBA00023136"/>
    </source>
</evidence>
<feature type="transmembrane region" description="Helical" evidence="5">
    <location>
        <begin position="99"/>
        <end position="122"/>
    </location>
</feature>
<dbReference type="EnsemblMetazoa" id="G6542.1">
    <property type="protein sequence ID" value="G6542.1:cds"/>
    <property type="gene ID" value="G6542"/>
</dbReference>
<dbReference type="EnsemblMetazoa" id="G6542.2">
    <property type="protein sequence ID" value="G6542.2:cds"/>
    <property type="gene ID" value="G6542"/>
</dbReference>
<keyword evidence="3 5" id="KW-1133">Transmembrane helix</keyword>
<feature type="transmembrane region" description="Helical" evidence="5">
    <location>
        <begin position="12"/>
        <end position="31"/>
    </location>
</feature>
<dbReference type="Gene3D" id="1.20.140.150">
    <property type="match status" value="1"/>
</dbReference>
<dbReference type="Proteomes" id="UP000005408">
    <property type="component" value="Unassembled WGS sequence"/>
</dbReference>
<dbReference type="GO" id="GO:0016020">
    <property type="term" value="C:membrane"/>
    <property type="evidence" value="ECO:0007669"/>
    <property type="project" value="UniProtKB-SubCell"/>
</dbReference>
<reference evidence="6" key="1">
    <citation type="submission" date="2022-08" db="UniProtKB">
        <authorList>
            <consortium name="EnsemblMetazoa"/>
        </authorList>
    </citation>
    <scope>IDENTIFICATION</scope>
    <source>
        <strain evidence="6">05x7-T-G4-1.051#20</strain>
    </source>
</reference>
<sequence length="202" mass="22070">MAWKETFSTSSTSLKVSMALAPLQALVYIIGYSTNYWVTAKNTSVNTGFFGGGDSMSGLFNQLGFKVSNGLWGSKTCVLDQCQTSEFGSIPDWLHVTRLFATLSLIGFVVTTVGVFVCLFVTQLSQRRILHILTCVVATSTAVCVLVAVIIYGTQYNNLDQRFLTQTDKDPSWSYGLCVAALILDIITSILLAINTLRKPII</sequence>
<evidence type="ECO:0000256" key="5">
    <source>
        <dbReference type="SAM" id="Phobius"/>
    </source>
</evidence>
<proteinExistence type="predicted"/>